<organism evidence="1 2">
    <name type="scientific">Scopulibacillus daqui</name>
    <dbReference type="NCBI Taxonomy" id="1469162"/>
    <lineage>
        <taxon>Bacteria</taxon>
        <taxon>Bacillati</taxon>
        <taxon>Bacillota</taxon>
        <taxon>Bacilli</taxon>
        <taxon>Bacillales</taxon>
        <taxon>Sporolactobacillaceae</taxon>
        <taxon>Scopulibacillus</taxon>
    </lineage>
</organism>
<reference evidence="1 2" key="1">
    <citation type="submission" date="2021-01" db="EMBL/GenBank/DDBJ databases">
        <title>Genomic Encyclopedia of Type Strains, Phase IV (KMG-IV): sequencing the most valuable type-strain genomes for metagenomic binning, comparative biology and taxonomic classification.</title>
        <authorList>
            <person name="Goeker M."/>
        </authorList>
    </citation>
    <scope>NUCLEOTIDE SEQUENCE [LARGE SCALE GENOMIC DNA]</scope>
    <source>
        <strain evidence="1 2">DSM 28236</strain>
    </source>
</reference>
<dbReference type="RefSeq" id="WP_205002971.1">
    <property type="nucleotide sequence ID" value="NZ_JAFBER010000005.1"/>
</dbReference>
<evidence type="ECO:0000313" key="2">
    <source>
        <dbReference type="Proteomes" id="UP000808914"/>
    </source>
</evidence>
<protein>
    <recommendedName>
        <fullName evidence="3">Flagellar protein FliT</fullName>
    </recommendedName>
</protein>
<comment type="caution">
    <text evidence="1">The sequence shown here is derived from an EMBL/GenBank/DDBJ whole genome shotgun (WGS) entry which is preliminary data.</text>
</comment>
<dbReference type="EMBL" id="JAFBER010000005">
    <property type="protein sequence ID" value="MBM7645028.1"/>
    <property type="molecule type" value="Genomic_DNA"/>
</dbReference>
<proteinExistence type="predicted"/>
<gene>
    <name evidence="1" type="ORF">JOD45_001237</name>
</gene>
<sequence>MSAVYDLYITTQKLDKAIEIYRKKQENREKTISIIKCLLDDREKLIAVLPSHYTQKEKIWGQEMVKVNERINKGLTCILNDIKDDRLQLKRKREFSNKYYSVYQGMSTDGVFLDKRE</sequence>
<dbReference type="Proteomes" id="UP000808914">
    <property type="component" value="Unassembled WGS sequence"/>
</dbReference>
<evidence type="ECO:0000313" key="1">
    <source>
        <dbReference type="EMBL" id="MBM7645028.1"/>
    </source>
</evidence>
<name>A0ABS2PY96_9BACL</name>
<keyword evidence="2" id="KW-1185">Reference proteome</keyword>
<accession>A0ABS2PY96</accession>
<evidence type="ECO:0008006" key="3">
    <source>
        <dbReference type="Google" id="ProtNLM"/>
    </source>
</evidence>